<evidence type="ECO:0000313" key="9">
    <source>
        <dbReference type="Proteomes" id="UP000237752"/>
    </source>
</evidence>
<dbReference type="NCBIfam" id="TIGR01297">
    <property type="entry name" value="CDF"/>
    <property type="match status" value="1"/>
</dbReference>
<dbReference type="PANTHER" id="PTHR13414:SF9">
    <property type="entry name" value="PROTON-COUPLED ZINC ANTIPORTER SLC30A9, MITOCHONDRIAL"/>
    <property type="match status" value="1"/>
</dbReference>
<evidence type="ECO:0000256" key="4">
    <source>
        <dbReference type="ARBA" id="ARBA00022989"/>
    </source>
</evidence>
<proteinExistence type="predicted"/>
<evidence type="ECO:0000256" key="2">
    <source>
        <dbReference type="ARBA" id="ARBA00022448"/>
    </source>
</evidence>
<dbReference type="OrthoDB" id="9806522at2"/>
<organism evidence="8 9">
    <name type="scientific">Antricoccus suffuscus</name>
    <dbReference type="NCBI Taxonomy" id="1629062"/>
    <lineage>
        <taxon>Bacteria</taxon>
        <taxon>Bacillati</taxon>
        <taxon>Actinomycetota</taxon>
        <taxon>Actinomycetes</taxon>
        <taxon>Geodermatophilales</taxon>
        <taxon>Antricoccaceae</taxon>
        <taxon>Antricoccus</taxon>
    </lineage>
</organism>
<keyword evidence="4 6" id="KW-1133">Transmembrane helix</keyword>
<evidence type="ECO:0000313" key="8">
    <source>
        <dbReference type="EMBL" id="PRZ38594.1"/>
    </source>
</evidence>
<feature type="domain" description="Cation efflux protein transmembrane" evidence="7">
    <location>
        <begin position="10"/>
        <end position="217"/>
    </location>
</feature>
<feature type="transmembrane region" description="Helical" evidence="6">
    <location>
        <begin position="189"/>
        <end position="210"/>
    </location>
</feature>
<keyword evidence="9" id="KW-1185">Reference proteome</keyword>
<comment type="caution">
    <text evidence="8">The sequence shown here is derived from an EMBL/GenBank/DDBJ whole genome shotgun (WGS) entry which is preliminary data.</text>
</comment>
<gene>
    <name evidence="8" type="ORF">CLV47_12061</name>
</gene>
<dbReference type="AlphaFoldDB" id="A0A2T0ZQN3"/>
<comment type="subcellular location">
    <subcellularLocation>
        <location evidence="1">Membrane</location>
        <topology evidence="1">Multi-pass membrane protein</topology>
    </subcellularLocation>
</comment>
<feature type="transmembrane region" description="Helical" evidence="6">
    <location>
        <begin position="160"/>
        <end position="183"/>
    </location>
</feature>
<evidence type="ECO:0000256" key="5">
    <source>
        <dbReference type="ARBA" id="ARBA00023136"/>
    </source>
</evidence>
<name>A0A2T0ZQN3_9ACTN</name>
<dbReference type="EMBL" id="PVUE01000020">
    <property type="protein sequence ID" value="PRZ38594.1"/>
    <property type="molecule type" value="Genomic_DNA"/>
</dbReference>
<feature type="transmembrane region" description="Helical" evidence="6">
    <location>
        <begin position="109"/>
        <end position="130"/>
    </location>
</feature>
<dbReference type="GO" id="GO:0016020">
    <property type="term" value="C:membrane"/>
    <property type="evidence" value="ECO:0007669"/>
    <property type="project" value="UniProtKB-SubCell"/>
</dbReference>
<feature type="transmembrane region" description="Helical" evidence="6">
    <location>
        <begin position="77"/>
        <end position="97"/>
    </location>
</feature>
<evidence type="ECO:0000256" key="6">
    <source>
        <dbReference type="SAM" id="Phobius"/>
    </source>
</evidence>
<protein>
    <submittedName>
        <fullName evidence="8">Cation diffusion facilitator family transporter</fullName>
    </submittedName>
</protein>
<dbReference type="Proteomes" id="UP000237752">
    <property type="component" value="Unassembled WGS sequence"/>
</dbReference>
<dbReference type="GO" id="GO:0006829">
    <property type="term" value="P:zinc ion transport"/>
    <property type="evidence" value="ECO:0007669"/>
    <property type="project" value="InterPro"/>
</dbReference>
<dbReference type="PANTHER" id="PTHR13414">
    <property type="entry name" value="HUEL-CATION TRANSPORTER"/>
    <property type="match status" value="1"/>
</dbReference>
<sequence>MSTEGSTKAILAALGANVGIAVAKFVGFAITGSSSMLAEGVHSVADSGNQGLLLLGGKQAKRQADAKHQFGYGANRYFFAFVVALVLFLLGSVFAIYEAIHKLQHPEPLSMPIVAVLILVVAIGLEGYSFRTAMRESSKLRGDSSWWQFIRNSRNPELPVVLLEDSGALVGLVFALFGVSMTWATDNPVFDAIGTLLIGILLGIIAIILITETRSLLIGEPAVPAEQARIEQLLVESGSDRVITRVVHLRTQHLSPDDLLIAAKVAVAPGSTIQQISVAINDAEARVRAGLPHSALIYLEPDLLNAVPAPEAATRGQIGSP</sequence>
<keyword evidence="3 6" id="KW-0812">Transmembrane</keyword>
<reference evidence="8 9" key="1">
    <citation type="submission" date="2018-03" db="EMBL/GenBank/DDBJ databases">
        <title>Genomic Encyclopedia of Archaeal and Bacterial Type Strains, Phase II (KMG-II): from individual species to whole genera.</title>
        <authorList>
            <person name="Goeker M."/>
        </authorList>
    </citation>
    <scope>NUCLEOTIDE SEQUENCE [LARGE SCALE GENOMIC DNA]</scope>
    <source>
        <strain evidence="8 9">DSM 100065</strain>
    </source>
</reference>
<evidence type="ECO:0000256" key="1">
    <source>
        <dbReference type="ARBA" id="ARBA00004141"/>
    </source>
</evidence>
<keyword evidence="5 6" id="KW-0472">Membrane</keyword>
<dbReference type="Gene3D" id="1.20.1510.10">
    <property type="entry name" value="Cation efflux protein transmembrane domain"/>
    <property type="match status" value="1"/>
</dbReference>
<dbReference type="InterPro" id="IPR002524">
    <property type="entry name" value="Cation_efflux"/>
</dbReference>
<evidence type="ECO:0000256" key="3">
    <source>
        <dbReference type="ARBA" id="ARBA00022692"/>
    </source>
</evidence>
<dbReference type="InterPro" id="IPR058533">
    <property type="entry name" value="Cation_efflux_TM"/>
</dbReference>
<dbReference type="Pfam" id="PF01545">
    <property type="entry name" value="Cation_efflux"/>
    <property type="match status" value="1"/>
</dbReference>
<keyword evidence="2" id="KW-0813">Transport</keyword>
<dbReference type="InterPro" id="IPR027469">
    <property type="entry name" value="Cation_efflux_TMD_sf"/>
</dbReference>
<accession>A0A2T0ZQN3</accession>
<dbReference type="InterPro" id="IPR040177">
    <property type="entry name" value="SLC30A9"/>
</dbReference>
<evidence type="ECO:0000259" key="7">
    <source>
        <dbReference type="Pfam" id="PF01545"/>
    </source>
</evidence>
<dbReference type="RefSeq" id="WP_106350596.1">
    <property type="nucleotide sequence ID" value="NZ_PVUE01000020.1"/>
</dbReference>
<dbReference type="GO" id="GO:0008324">
    <property type="term" value="F:monoatomic cation transmembrane transporter activity"/>
    <property type="evidence" value="ECO:0007669"/>
    <property type="project" value="InterPro"/>
</dbReference>
<dbReference type="SUPFAM" id="SSF161111">
    <property type="entry name" value="Cation efflux protein transmembrane domain-like"/>
    <property type="match status" value="1"/>
</dbReference>